<gene>
    <name evidence="1" type="ORF">PAXRUDRAFT_150267</name>
</gene>
<evidence type="ECO:0000313" key="2">
    <source>
        <dbReference type="Proteomes" id="UP000054538"/>
    </source>
</evidence>
<name>A0A0D0DXJ4_9AGAM</name>
<dbReference type="OrthoDB" id="2679253at2759"/>
<dbReference type="AlphaFoldDB" id="A0A0D0DXJ4"/>
<evidence type="ECO:0000313" key="1">
    <source>
        <dbReference type="EMBL" id="KIK91094.1"/>
    </source>
</evidence>
<organism evidence="1 2">
    <name type="scientific">Paxillus rubicundulus Ve08.2h10</name>
    <dbReference type="NCBI Taxonomy" id="930991"/>
    <lineage>
        <taxon>Eukaryota</taxon>
        <taxon>Fungi</taxon>
        <taxon>Dikarya</taxon>
        <taxon>Basidiomycota</taxon>
        <taxon>Agaricomycotina</taxon>
        <taxon>Agaricomycetes</taxon>
        <taxon>Agaricomycetidae</taxon>
        <taxon>Boletales</taxon>
        <taxon>Paxilineae</taxon>
        <taxon>Paxillaceae</taxon>
        <taxon>Paxillus</taxon>
    </lineage>
</organism>
<dbReference type="InParanoid" id="A0A0D0DXJ4"/>
<dbReference type="HOGENOM" id="CLU_2177070_0_0_1"/>
<reference evidence="1 2" key="1">
    <citation type="submission" date="2014-04" db="EMBL/GenBank/DDBJ databases">
        <authorList>
            <consortium name="DOE Joint Genome Institute"/>
            <person name="Kuo A."/>
            <person name="Kohler A."/>
            <person name="Jargeat P."/>
            <person name="Nagy L.G."/>
            <person name="Floudas D."/>
            <person name="Copeland A."/>
            <person name="Barry K.W."/>
            <person name="Cichocki N."/>
            <person name="Veneault-Fourrey C."/>
            <person name="LaButti K."/>
            <person name="Lindquist E.A."/>
            <person name="Lipzen A."/>
            <person name="Lundell T."/>
            <person name="Morin E."/>
            <person name="Murat C."/>
            <person name="Sun H."/>
            <person name="Tunlid A."/>
            <person name="Henrissat B."/>
            <person name="Grigoriev I.V."/>
            <person name="Hibbett D.S."/>
            <person name="Martin F."/>
            <person name="Nordberg H.P."/>
            <person name="Cantor M.N."/>
            <person name="Hua S.X."/>
        </authorList>
    </citation>
    <scope>NUCLEOTIDE SEQUENCE [LARGE SCALE GENOMIC DNA]</scope>
    <source>
        <strain evidence="1 2">Ve08.2h10</strain>
    </source>
</reference>
<dbReference type="EMBL" id="KN825428">
    <property type="protein sequence ID" value="KIK91094.1"/>
    <property type="molecule type" value="Genomic_DNA"/>
</dbReference>
<keyword evidence="2" id="KW-1185">Reference proteome</keyword>
<sequence>FEQTIISVLYRKEERQFDVHFHPLWDCATSLLSDPHIGPCAVFDAERLYKYNGNQFEQFIDEPWTADAFLNAQGKPLAFILYSDKTKLLTFGTAKAYPVVAQLTNLPVDI</sequence>
<reference evidence="2" key="2">
    <citation type="submission" date="2015-01" db="EMBL/GenBank/DDBJ databases">
        <title>Evolutionary Origins and Diversification of the Mycorrhizal Mutualists.</title>
        <authorList>
            <consortium name="DOE Joint Genome Institute"/>
            <consortium name="Mycorrhizal Genomics Consortium"/>
            <person name="Kohler A."/>
            <person name="Kuo A."/>
            <person name="Nagy L.G."/>
            <person name="Floudas D."/>
            <person name="Copeland A."/>
            <person name="Barry K.W."/>
            <person name="Cichocki N."/>
            <person name="Veneault-Fourrey C."/>
            <person name="LaButti K."/>
            <person name="Lindquist E.A."/>
            <person name="Lipzen A."/>
            <person name="Lundell T."/>
            <person name="Morin E."/>
            <person name="Murat C."/>
            <person name="Riley R."/>
            <person name="Ohm R."/>
            <person name="Sun H."/>
            <person name="Tunlid A."/>
            <person name="Henrissat B."/>
            <person name="Grigoriev I.V."/>
            <person name="Hibbett D.S."/>
            <person name="Martin F."/>
        </authorList>
    </citation>
    <scope>NUCLEOTIDE SEQUENCE [LARGE SCALE GENOMIC DNA]</scope>
    <source>
        <strain evidence="2">Ve08.2h10</strain>
    </source>
</reference>
<feature type="non-terminal residue" evidence="1">
    <location>
        <position position="1"/>
    </location>
</feature>
<protein>
    <submittedName>
        <fullName evidence="1">Uncharacterized protein</fullName>
    </submittedName>
</protein>
<accession>A0A0D0DXJ4</accession>
<dbReference type="InterPro" id="IPR041078">
    <property type="entry name" value="Plavaka"/>
</dbReference>
<proteinExistence type="predicted"/>
<dbReference type="Pfam" id="PF18759">
    <property type="entry name" value="Plavaka"/>
    <property type="match status" value="1"/>
</dbReference>
<dbReference type="Proteomes" id="UP000054538">
    <property type="component" value="Unassembled WGS sequence"/>
</dbReference>